<keyword evidence="3" id="KW-1185">Reference proteome</keyword>
<evidence type="ECO:0008006" key="4">
    <source>
        <dbReference type="Google" id="ProtNLM"/>
    </source>
</evidence>
<dbReference type="Proteomes" id="UP000029121">
    <property type="component" value="Unassembled WGS sequence"/>
</dbReference>
<reference evidence="3" key="1">
    <citation type="journal article" date="2013" name="Nat. Genet.">
        <title>The Capsella rubella genome and the genomic consequences of rapid mating system evolution.</title>
        <authorList>
            <person name="Slotte T."/>
            <person name="Hazzouri K.M."/>
            <person name="Agren J.A."/>
            <person name="Koenig D."/>
            <person name="Maumus F."/>
            <person name="Guo Y.L."/>
            <person name="Steige K."/>
            <person name="Platts A.E."/>
            <person name="Escobar J.S."/>
            <person name="Newman L.K."/>
            <person name="Wang W."/>
            <person name="Mandakova T."/>
            <person name="Vello E."/>
            <person name="Smith L.M."/>
            <person name="Henz S.R."/>
            <person name="Steffen J."/>
            <person name="Takuno S."/>
            <person name="Brandvain Y."/>
            <person name="Coop G."/>
            <person name="Andolfatto P."/>
            <person name="Hu T.T."/>
            <person name="Blanchette M."/>
            <person name="Clark R.M."/>
            <person name="Quesneville H."/>
            <person name="Nordborg M."/>
            <person name="Gaut B.S."/>
            <person name="Lysak M.A."/>
            <person name="Jenkins J."/>
            <person name="Grimwood J."/>
            <person name="Chapman J."/>
            <person name="Prochnik S."/>
            <person name="Shu S."/>
            <person name="Rokhsar D."/>
            <person name="Schmutz J."/>
            <person name="Weigel D."/>
            <person name="Wright S.I."/>
        </authorList>
    </citation>
    <scope>NUCLEOTIDE SEQUENCE [LARGE SCALE GENOMIC DNA]</scope>
    <source>
        <strain evidence="3">cv. Monte Gargano</strain>
    </source>
</reference>
<feature type="chain" id="PRO_5004350948" description="Pectinesterase inhibitor domain-containing protein" evidence="1">
    <location>
        <begin position="25"/>
        <end position="186"/>
    </location>
</feature>
<evidence type="ECO:0000313" key="2">
    <source>
        <dbReference type="EMBL" id="EOA14434.1"/>
    </source>
</evidence>
<feature type="signal peptide" evidence="1">
    <location>
        <begin position="1"/>
        <end position="24"/>
    </location>
</feature>
<dbReference type="EMBL" id="KB870812">
    <property type="protein sequence ID" value="EOA14434.1"/>
    <property type="molecule type" value="Genomic_DNA"/>
</dbReference>
<protein>
    <recommendedName>
        <fullName evidence="4">Pectinesterase inhibitor domain-containing protein</fullName>
    </recommendedName>
</protein>
<organism evidence="2 3">
    <name type="scientific">Capsella rubella</name>
    <dbReference type="NCBI Taxonomy" id="81985"/>
    <lineage>
        <taxon>Eukaryota</taxon>
        <taxon>Viridiplantae</taxon>
        <taxon>Streptophyta</taxon>
        <taxon>Embryophyta</taxon>
        <taxon>Tracheophyta</taxon>
        <taxon>Spermatophyta</taxon>
        <taxon>Magnoliopsida</taxon>
        <taxon>eudicotyledons</taxon>
        <taxon>Gunneridae</taxon>
        <taxon>Pentapetalae</taxon>
        <taxon>rosids</taxon>
        <taxon>malvids</taxon>
        <taxon>Brassicales</taxon>
        <taxon>Brassicaceae</taxon>
        <taxon>Camelineae</taxon>
        <taxon>Capsella</taxon>
    </lineage>
</organism>
<gene>
    <name evidence="2" type="ORF">CARUB_v10027637mg</name>
</gene>
<sequence length="186" mass="20424">MAYSSHCFLVVSVALLLQFLTAPASDTPYQSSPYIEKLCGTMSSMGDQDDCLLTLTEYQGAVHAGDSVTLAEFVITDLIVPHVRRAVRYALLLTSKKEPTSLKAQFVKSHLILRNIGDTLGSAFFVLRVFPRVANHEVLTCLDQINKVMYMIGKNQDVASKNLIEMTMKMKKLLPLGVAATQVLAG</sequence>
<keyword evidence="1" id="KW-0732">Signal</keyword>
<dbReference type="STRING" id="81985.R0GCN7"/>
<evidence type="ECO:0000313" key="3">
    <source>
        <dbReference type="Proteomes" id="UP000029121"/>
    </source>
</evidence>
<evidence type="ECO:0000256" key="1">
    <source>
        <dbReference type="SAM" id="SignalP"/>
    </source>
</evidence>
<accession>R0GCN7</accession>
<dbReference type="AlphaFoldDB" id="R0GCN7"/>
<dbReference type="KEGG" id="crb:17875685"/>
<name>R0GCN7_9BRAS</name>
<proteinExistence type="predicted"/>